<proteinExistence type="predicted"/>
<evidence type="ECO:0000313" key="3">
    <source>
        <dbReference type="EMBL" id="QDT22301.1"/>
    </source>
</evidence>
<keyword evidence="4" id="KW-1185">Reference proteome</keyword>
<dbReference type="EMBL" id="CP036266">
    <property type="protein sequence ID" value="QDT22301.1"/>
    <property type="molecule type" value="Genomic_DNA"/>
</dbReference>
<sequence length="309" mass="35173" precursor="true">MMRRRITFLSSFAAVLLCCVVVQIVAGEQEEAANDSKIDTMRELLNAWSIRTREERSAPLAFVQEPVMKYHDPKYKVTKGAIWRLGTTGRPWAYIAVEMDHPEGTAGRATYEFLSLTEKPFRIEGPSVTWQPWEVGIEFKPLPDAPEPAATAEERLDQMQQLAIRFSAEEMLGREQIFLNLHPTPFDQYQPTDAENSDAAAFYFERGFNPEVILILETDGKTWSYGCARLSAAATTVQLDKQEVWTSPKMSVRPKEGQVRYQWTNAYTANRFYFRVPQEMRGFRAFGQPVPANQQVPPPQKAAEPAKAE</sequence>
<evidence type="ECO:0000256" key="1">
    <source>
        <dbReference type="SAM" id="MobiDB-lite"/>
    </source>
</evidence>
<feature type="region of interest" description="Disordered" evidence="1">
    <location>
        <begin position="288"/>
        <end position="309"/>
    </location>
</feature>
<dbReference type="Proteomes" id="UP000320421">
    <property type="component" value="Chromosome"/>
</dbReference>
<feature type="signal peptide" evidence="2">
    <location>
        <begin position="1"/>
        <end position="26"/>
    </location>
</feature>
<keyword evidence="2" id="KW-0732">Signal</keyword>
<dbReference type="AlphaFoldDB" id="A0A517PSF8"/>
<dbReference type="RefSeq" id="WP_145187945.1">
    <property type="nucleotide sequence ID" value="NZ_CP036266.1"/>
</dbReference>
<feature type="compositionally biased region" description="Low complexity" evidence="1">
    <location>
        <begin position="288"/>
        <end position="303"/>
    </location>
</feature>
<feature type="chain" id="PRO_5022187586" evidence="2">
    <location>
        <begin position="27"/>
        <end position="309"/>
    </location>
</feature>
<evidence type="ECO:0000313" key="4">
    <source>
        <dbReference type="Proteomes" id="UP000320421"/>
    </source>
</evidence>
<name>A0A517PSF8_9PLAN</name>
<protein>
    <submittedName>
        <fullName evidence="3">Uncharacterized protein</fullName>
    </submittedName>
</protein>
<gene>
    <name evidence="3" type="ORF">HG66A1_41080</name>
</gene>
<accession>A0A517PSF8</accession>
<organism evidence="3 4">
    <name type="scientific">Gimesia chilikensis</name>
    <dbReference type="NCBI Taxonomy" id="2605989"/>
    <lineage>
        <taxon>Bacteria</taxon>
        <taxon>Pseudomonadati</taxon>
        <taxon>Planctomycetota</taxon>
        <taxon>Planctomycetia</taxon>
        <taxon>Planctomycetales</taxon>
        <taxon>Planctomycetaceae</taxon>
        <taxon>Gimesia</taxon>
    </lineage>
</organism>
<evidence type="ECO:0000256" key="2">
    <source>
        <dbReference type="SAM" id="SignalP"/>
    </source>
</evidence>
<dbReference type="OrthoDB" id="217042at2"/>
<reference evidence="3 4" key="1">
    <citation type="submission" date="2019-02" db="EMBL/GenBank/DDBJ databases">
        <title>Deep-cultivation of Planctomycetes and their phenomic and genomic characterization uncovers novel biology.</title>
        <authorList>
            <person name="Wiegand S."/>
            <person name="Jogler M."/>
            <person name="Boedeker C."/>
            <person name="Pinto D."/>
            <person name="Vollmers J."/>
            <person name="Rivas-Marin E."/>
            <person name="Kohn T."/>
            <person name="Peeters S.H."/>
            <person name="Heuer A."/>
            <person name="Rast P."/>
            <person name="Oberbeckmann S."/>
            <person name="Bunk B."/>
            <person name="Jeske O."/>
            <person name="Meyerdierks A."/>
            <person name="Storesund J.E."/>
            <person name="Kallscheuer N."/>
            <person name="Luecker S."/>
            <person name="Lage O.M."/>
            <person name="Pohl T."/>
            <person name="Merkel B.J."/>
            <person name="Hornburger P."/>
            <person name="Mueller R.-W."/>
            <person name="Bruemmer F."/>
            <person name="Labrenz M."/>
            <person name="Spormann A.M."/>
            <person name="Op den Camp H."/>
            <person name="Overmann J."/>
            <person name="Amann R."/>
            <person name="Jetten M.S.M."/>
            <person name="Mascher T."/>
            <person name="Medema M.H."/>
            <person name="Devos D.P."/>
            <person name="Kaster A.-K."/>
            <person name="Ovreas L."/>
            <person name="Rohde M."/>
            <person name="Galperin M.Y."/>
            <person name="Jogler C."/>
        </authorList>
    </citation>
    <scope>NUCLEOTIDE SEQUENCE [LARGE SCALE GENOMIC DNA]</scope>
    <source>
        <strain evidence="3 4">HG66A1</strain>
    </source>
</reference>